<dbReference type="Proteomes" id="UP000214600">
    <property type="component" value="Unassembled WGS sequence"/>
</dbReference>
<protein>
    <recommendedName>
        <fullName evidence="4">Lipoprotein</fullName>
    </recommendedName>
</protein>
<feature type="signal peptide" evidence="1">
    <location>
        <begin position="1"/>
        <end position="25"/>
    </location>
</feature>
<organism evidence="2 3">
    <name type="scientific">Burkholderia aenigmatica</name>
    <dbReference type="NCBI Taxonomy" id="2015348"/>
    <lineage>
        <taxon>Bacteria</taxon>
        <taxon>Pseudomonadati</taxon>
        <taxon>Pseudomonadota</taxon>
        <taxon>Betaproteobacteria</taxon>
        <taxon>Burkholderiales</taxon>
        <taxon>Burkholderiaceae</taxon>
        <taxon>Burkholderia</taxon>
        <taxon>Burkholderia cepacia complex</taxon>
    </lineage>
</organism>
<reference evidence="3" key="1">
    <citation type="submission" date="2017-06" db="EMBL/GenBank/DDBJ databases">
        <authorList>
            <person name="LiPuma J."/>
            <person name="Spilker T."/>
        </authorList>
    </citation>
    <scope>NUCLEOTIDE SEQUENCE [LARGE SCALE GENOMIC DNA]</scope>
    <source>
        <strain evidence="3">AU17325</strain>
    </source>
</reference>
<name>A0A228I0A1_9BURK</name>
<keyword evidence="1" id="KW-0732">Signal</keyword>
<evidence type="ECO:0000313" key="2">
    <source>
        <dbReference type="EMBL" id="OXI35844.1"/>
    </source>
</evidence>
<dbReference type="RefSeq" id="WP_089453955.1">
    <property type="nucleotide sequence ID" value="NZ_JAUJSI010000010.1"/>
</dbReference>
<feature type="chain" id="PRO_5012985768" description="Lipoprotein" evidence="1">
    <location>
        <begin position="26"/>
        <end position="99"/>
    </location>
</feature>
<dbReference type="AlphaFoldDB" id="A0A228I0A1"/>
<sequence>MTHPFLTRLAVALIAFSGVAASACAQQQPAPPAVRQAAQPAAPAYTAQLAARSSDDKGTQATAATKTVVPLRVAPASHPAAPDADCVGPASFCNVYFGS</sequence>
<reference evidence="2 3" key="2">
    <citation type="submission" date="2017-08" db="EMBL/GenBank/DDBJ databases">
        <title>WGS of novel Burkholderia cepaca complex species.</title>
        <authorList>
            <person name="Lipuma J."/>
            <person name="Spilker T."/>
        </authorList>
    </citation>
    <scope>NUCLEOTIDE SEQUENCE [LARGE SCALE GENOMIC DNA]</scope>
    <source>
        <strain evidence="2 3">AU17325</strain>
    </source>
</reference>
<dbReference type="EMBL" id="NKFA01000027">
    <property type="protein sequence ID" value="OXI35844.1"/>
    <property type="molecule type" value="Genomic_DNA"/>
</dbReference>
<proteinExistence type="predicted"/>
<evidence type="ECO:0000256" key="1">
    <source>
        <dbReference type="SAM" id="SignalP"/>
    </source>
</evidence>
<evidence type="ECO:0000313" key="3">
    <source>
        <dbReference type="Proteomes" id="UP000214600"/>
    </source>
</evidence>
<gene>
    <name evidence="2" type="ORF">CFB84_36195</name>
</gene>
<comment type="caution">
    <text evidence="2">The sequence shown here is derived from an EMBL/GenBank/DDBJ whole genome shotgun (WGS) entry which is preliminary data.</text>
</comment>
<evidence type="ECO:0008006" key="4">
    <source>
        <dbReference type="Google" id="ProtNLM"/>
    </source>
</evidence>
<accession>A0A228I0A1</accession>